<reference evidence="3" key="1">
    <citation type="submission" date="2021-01" db="EMBL/GenBank/DDBJ databases">
        <title>Whole genome shotgun sequence of Actinocatenispora rupis NBRC 107355.</title>
        <authorList>
            <person name="Komaki H."/>
            <person name="Tamura T."/>
        </authorList>
    </citation>
    <scope>NUCLEOTIDE SEQUENCE</scope>
    <source>
        <strain evidence="3">NBRC 107355</strain>
    </source>
</reference>
<feature type="compositionally biased region" description="Pro residues" evidence="1">
    <location>
        <begin position="272"/>
        <end position="283"/>
    </location>
</feature>
<keyword evidence="4" id="KW-1185">Reference proteome</keyword>
<feature type="region of interest" description="Disordered" evidence="1">
    <location>
        <begin position="247"/>
        <end position="283"/>
    </location>
</feature>
<protein>
    <recommendedName>
        <fullName evidence="5">DUF11 domain-containing protein</fullName>
    </recommendedName>
</protein>
<feature type="compositionally biased region" description="Low complexity" evidence="1">
    <location>
        <begin position="261"/>
        <end position="271"/>
    </location>
</feature>
<dbReference type="EMBL" id="BOMB01000012">
    <property type="protein sequence ID" value="GID11292.1"/>
    <property type="molecule type" value="Genomic_DNA"/>
</dbReference>
<feature type="transmembrane region" description="Helical" evidence="2">
    <location>
        <begin position="45"/>
        <end position="67"/>
    </location>
</feature>
<evidence type="ECO:0000313" key="4">
    <source>
        <dbReference type="Proteomes" id="UP000612808"/>
    </source>
</evidence>
<keyword evidence="2" id="KW-1133">Transmembrane helix</keyword>
<proteinExistence type="predicted"/>
<accession>A0A8J3J6X3</accession>
<evidence type="ECO:0000313" key="3">
    <source>
        <dbReference type="EMBL" id="GID11292.1"/>
    </source>
</evidence>
<keyword evidence="2" id="KW-0812">Transmembrane</keyword>
<dbReference type="AlphaFoldDB" id="A0A8J3J6X3"/>
<evidence type="ECO:0000256" key="1">
    <source>
        <dbReference type="SAM" id="MobiDB-lite"/>
    </source>
</evidence>
<name>A0A8J3J6X3_9ACTN</name>
<organism evidence="3 4">
    <name type="scientific">Actinocatenispora rupis</name>
    <dbReference type="NCBI Taxonomy" id="519421"/>
    <lineage>
        <taxon>Bacteria</taxon>
        <taxon>Bacillati</taxon>
        <taxon>Actinomycetota</taxon>
        <taxon>Actinomycetes</taxon>
        <taxon>Micromonosporales</taxon>
        <taxon>Micromonosporaceae</taxon>
        <taxon>Actinocatenispora</taxon>
    </lineage>
</organism>
<feature type="compositionally biased region" description="Polar residues" evidence="1">
    <location>
        <begin position="80"/>
        <end position="93"/>
    </location>
</feature>
<keyword evidence="2" id="KW-0472">Membrane</keyword>
<gene>
    <name evidence="3" type="ORF">Aru02nite_21810</name>
</gene>
<dbReference type="RefSeq" id="WP_203657280.1">
    <property type="nucleotide sequence ID" value="NZ_BAAAZM010000006.1"/>
</dbReference>
<feature type="compositionally biased region" description="Low complexity" evidence="1">
    <location>
        <begin position="96"/>
        <end position="114"/>
    </location>
</feature>
<evidence type="ECO:0008006" key="5">
    <source>
        <dbReference type="Google" id="ProtNLM"/>
    </source>
</evidence>
<feature type="region of interest" description="Disordered" evidence="1">
    <location>
        <begin position="69"/>
        <end position="127"/>
    </location>
</feature>
<feature type="region of interest" description="Disordered" evidence="1">
    <location>
        <begin position="133"/>
        <end position="152"/>
    </location>
</feature>
<evidence type="ECO:0000256" key="2">
    <source>
        <dbReference type="SAM" id="Phobius"/>
    </source>
</evidence>
<comment type="caution">
    <text evidence="3">The sequence shown here is derived from an EMBL/GenBank/DDBJ whole genome shotgun (WGS) entry which is preliminary data.</text>
</comment>
<dbReference type="Proteomes" id="UP000612808">
    <property type="component" value="Unassembled WGS sequence"/>
</dbReference>
<sequence length="283" mass="28127">MPEHEPDDRELRAAFESFRSDALDSVAPPSADAVRAAARHRHRTHIAVGSAAAAVALVAMIGGGVLLTQHGQDRPPVTAAASSAGTRVTTGPSASPPTGDRSGGTPSPTPSDSGNQAGNPNGPDRVVLAMSADPVPLTPDSSGRYSGPVRLTVRNSGTEPIARATIRLTVPGDLGFRAEDVSCSGGACELRTLEDLAPGAERSVSGTLTYAGVSADSTEAPSAPPPGTVEVTVTDEGGTQVASASQQFTVDLQGGTGPTPGDGDQPSGSPSPSSPSPAPTDGG</sequence>